<dbReference type="InterPro" id="IPR029028">
    <property type="entry name" value="Alpha/beta_knot_MTases"/>
</dbReference>
<dbReference type="InterPro" id="IPR015947">
    <property type="entry name" value="PUA-like_sf"/>
</dbReference>
<dbReference type="CDD" id="cd18084">
    <property type="entry name" value="RsmE-like"/>
    <property type="match status" value="1"/>
</dbReference>
<comment type="catalytic activity">
    <reaction evidence="9 10">
        <text>uridine(1498) in 16S rRNA + S-adenosyl-L-methionine = N(3)-methyluridine(1498) in 16S rRNA + S-adenosyl-L-homocysteine + H(+)</text>
        <dbReference type="Rhea" id="RHEA:42920"/>
        <dbReference type="Rhea" id="RHEA-COMP:10283"/>
        <dbReference type="Rhea" id="RHEA-COMP:10284"/>
        <dbReference type="ChEBI" id="CHEBI:15378"/>
        <dbReference type="ChEBI" id="CHEBI:57856"/>
        <dbReference type="ChEBI" id="CHEBI:59789"/>
        <dbReference type="ChEBI" id="CHEBI:65315"/>
        <dbReference type="ChEBI" id="CHEBI:74502"/>
        <dbReference type="EC" id="2.1.1.193"/>
    </reaction>
</comment>
<dbReference type="InterPro" id="IPR029026">
    <property type="entry name" value="tRNA_m1G_MTases_N"/>
</dbReference>
<gene>
    <name evidence="13" type="primary">rsmE</name>
    <name evidence="13" type="ORF">TTHT_0486</name>
</gene>
<keyword evidence="3 10" id="KW-0963">Cytoplasm</keyword>
<dbReference type="AlphaFoldDB" id="A0A7R6PWS5"/>
<accession>A0A7R6PWS5</accession>
<evidence type="ECO:0000256" key="8">
    <source>
        <dbReference type="ARBA" id="ARBA00025699"/>
    </source>
</evidence>
<evidence type="ECO:0000259" key="12">
    <source>
        <dbReference type="Pfam" id="PF20260"/>
    </source>
</evidence>
<evidence type="ECO:0000256" key="5">
    <source>
        <dbReference type="ARBA" id="ARBA00022603"/>
    </source>
</evidence>
<evidence type="ECO:0000256" key="9">
    <source>
        <dbReference type="ARBA" id="ARBA00047944"/>
    </source>
</evidence>
<dbReference type="Gene3D" id="3.40.1280.10">
    <property type="match status" value="1"/>
</dbReference>
<comment type="similarity">
    <text evidence="2 10">Belongs to the RNA methyltransferase RsmE family.</text>
</comment>
<evidence type="ECO:0000256" key="10">
    <source>
        <dbReference type="PIRNR" id="PIRNR015601"/>
    </source>
</evidence>
<evidence type="ECO:0000256" key="2">
    <source>
        <dbReference type="ARBA" id="ARBA00005528"/>
    </source>
</evidence>
<organism evidence="13 14">
    <name type="scientific">Thermotomaculum hydrothermale</name>
    <dbReference type="NCBI Taxonomy" id="981385"/>
    <lineage>
        <taxon>Bacteria</taxon>
        <taxon>Pseudomonadati</taxon>
        <taxon>Acidobacteriota</taxon>
        <taxon>Holophagae</taxon>
        <taxon>Thermotomaculales</taxon>
        <taxon>Thermotomaculaceae</taxon>
        <taxon>Thermotomaculum</taxon>
    </lineage>
</organism>
<dbReference type="NCBIfam" id="TIGR00046">
    <property type="entry name" value="RsmE family RNA methyltransferase"/>
    <property type="match status" value="1"/>
</dbReference>
<evidence type="ECO:0000313" key="13">
    <source>
        <dbReference type="EMBL" id="BBB32075.1"/>
    </source>
</evidence>
<dbReference type="GO" id="GO:0070042">
    <property type="term" value="F:rRNA (uridine-N3-)-methyltransferase activity"/>
    <property type="evidence" value="ECO:0007669"/>
    <property type="project" value="TreeGrafter"/>
</dbReference>
<dbReference type="PIRSF" id="PIRSF015601">
    <property type="entry name" value="MTase_slr0722"/>
    <property type="match status" value="1"/>
</dbReference>
<evidence type="ECO:0000256" key="7">
    <source>
        <dbReference type="ARBA" id="ARBA00022691"/>
    </source>
</evidence>
<evidence type="ECO:0000256" key="3">
    <source>
        <dbReference type="ARBA" id="ARBA00022490"/>
    </source>
</evidence>
<sequence>MQLRRVFADKIEGNIVKLNRDESHYVTKVLRLKECAKLEVILPQGVVNGEIVKIDKGIVFVEVEGKPEIKNEPETKIALFQAMPEKLEKLELIVQKATELGVSEIYTFHSRYTNPKYRKMNLDKKFERLEKIAREAVRQCKRTFPPEIFKPVKLPQAIEKAKSFDNRFIFGEKGGTVKKDVKNGSFAFFIGAEGGFSEEEFDLFIQEGFYFINLSGRILRTETAAITGLVIIQTLFGDYSKFI</sequence>
<feature type="domain" description="Ribosomal RNA small subunit methyltransferase E PUA-like" evidence="12">
    <location>
        <begin position="18"/>
        <end position="64"/>
    </location>
</feature>
<dbReference type="EMBL" id="AP017470">
    <property type="protein sequence ID" value="BBB32075.1"/>
    <property type="molecule type" value="Genomic_DNA"/>
</dbReference>
<dbReference type="SUPFAM" id="SSF88697">
    <property type="entry name" value="PUA domain-like"/>
    <property type="match status" value="1"/>
</dbReference>
<evidence type="ECO:0000313" key="14">
    <source>
        <dbReference type="Proteomes" id="UP000595564"/>
    </source>
</evidence>
<dbReference type="KEGG" id="thyd:TTHT_0486"/>
<dbReference type="PANTHER" id="PTHR30027">
    <property type="entry name" value="RIBOSOMAL RNA SMALL SUBUNIT METHYLTRANSFERASE E"/>
    <property type="match status" value="1"/>
</dbReference>
<keyword evidence="7 10" id="KW-0949">S-adenosyl-L-methionine</keyword>
<proteinExistence type="inferred from homology"/>
<dbReference type="RefSeq" id="WP_201328414.1">
    <property type="nucleotide sequence ID" value="NZ_AP017470.1"/>
</dbReference>
<dbReference type="Proteomes" id="UP000595564">
    <property type="component" value="Chromosome"/>
</dbReference>
<evidence type="ECO:0000259" key="11">
    <source>
        <dbReference type="Pfam" id="PF04452"/>
    </source>
</evidence>
<evidence type="ECO:0000256" key="6">
    <source>
        <dbReference type="ARBA" id="ARBA00022679"/>
    </source>
</evidence>
<feature type="domain" description="Ribosomal RNA small subunit methyltransferase E methyltransferase" evidence="11">
    <location>
        <begin position="73"/>
        <end position="232"/>
    </location>
</feature>
<keyword evidence="14" id="KW-1185">Reference proteome</keyword>
<keyword evidence="6 10" id="KW-0808">Transferase</keyword>
<dbReference type="EC" id="2.1.1.193" evidence="10"/>
<dbReference type="Pfam" id="PF20260">
    <property type="entry name" value="PUA_4"/>
    <property type="match status" value="1"/>
</dbReference>
<dbReference type="InterPro" id="IPR006700">
    <property type="entry name" value="RsmE"/>
</dbReference>
<evidence type="ECO:0000256" key="1">
    <source>
        <dbReference type="ARBA" id="ARBA00004496"/>
    </source>
</evidence>
<protein>
    <recommendedName>
        <fullName evidence="10">Ribosomal RNA small subunit methyltransferase E</fullName>
        <ecNumber evidence="10">2.1.1.193</ecNumber>
    </recommendedName>
</protein>
<dbReference type="GO" id="GO:0070475">
    <property type="term" value="P:rRNA base methylation"/>
    <property type="evidence" value="ECO:0007669"/>
    <property type="project" value="TreeGrafter"/>
</dbReference>
<dbReference type="SUPFAM" id="SSF75217">
    <property type="entry name" value="alpha/beta knot"/>
    <property type="match status" value="1"/>
</dbReference>
<comment type="function">
    <text evidence="8 10">Specifically methylates the N3 position of the uracil ring of uridine 1498 (m3U1498) in 16S rRNA. Acts on the fully assembled 30S ribosomal subunit.</text>
</comment>
<dbReference type="InterPro" id="IPR046887">
    <property type="entry name" value="RsmE_PUA-like"/>
</dbReference>
<keyword evidence="5 10" id="KW-0489">Methyltransferase</keyword>
<dbReference type="Pfam" id="PF04452">
    <property type="entry name" value="Methyltrans_RNA"/>
    <property type="match status" value="1"/>
</dbReference>
<reference evidence="13 14" key="1">
    <citation type="journal article" date="2012" name="Extremophiles">
        <title>Thermotomaculum hydrothermale gen. nov., sp. nov., a novel heterotrophic thermophile within the phylum Acidobacteria from a deep-sea hydrothermal vent chimney in the Southern Okinawa Trough.</title>
        <authorList>
            <person name="Izumi H."/>
            <person name="Nunoura T."/>
            <person name="Miyazaki M."/>
            <person name="Mino S."/>
            <person name="Toki T."/>
            <person name="Takai K."/>
            <person name="Sako Y."/>
            <person name="Sawabe T."/>
            <person name="Nakagawa S."/>
        </authorList>
    </citation>
    <scope>NUCLEOTIDE SEQUENCE [LARGE SCALE GENOMIC DNA]</scope>
    <source>
        <strain evidence="13 14">AC55</strain>
    </source>
</reference>
<keyword evidence="4 10" id="KW-0698">rRNA processing</keyword>
<evidence type="ECO:0000256" key="4">
    <source>
        <dbReference type="ARBA" id="ARBA00022552"/>
    </source>
</evidence>
<comment type="subcellular location">
    <subcellularLocation>
        <location evidence="1 10">Cytoplasm</location>
    </subcellularLocation>
</comment>
<dbReference type="InterPro" id="IPR046886">
    <property type="entry name" value="RsmE_MTase_dom"/>
</dbReference>
<name>A0A7R6PWS5_9BACT</name>
<dbReference type="GO" id="GO:0005737">
    <property type="term" value="C:cytoplasm"/>
    <property type="evidence" value="ECO:0007669"/>
    <property type="project" value="UniProtKB-SubCell"/>
</dbReference>
<dbReference type="PANTHER" id="PTHR30027:SF3">
    <property type="entry name" value="16S RRNA (URACIL(1498)-N(3))-METHYLTRANSFERASE"/>
    <property type="match status" value="1"/>
</dbReference>